<dbReference type="RefSeq" id="WP_101954770.1">
    <property type="nucleotide sequence ID" value="NZ_PKHE01000031.1"/>
</dbReference>
<feature type="domain" description="Zinc-ribbon" evidence="2">
    <location>
        <begin position="4"/>
        <end position="23"/>
    </location>
</feature>
<dbReference type="Proteomes" id="UP000234384">
    <property type="component" value="Unassembled WGS sequence"/>
</dbReference>
<dbReference type="AlphaFoldDB" id="A0A2I1JVH2"/>
<keyword evidence="1" id="KW-0812">Transmembrane</keyword>
<proteinExistence type="predicted"/>
<feature type="transmembrane region" description="Helical" evidence="1">
    <location>
        <begin position="242"/>
        <end position="263"/>
    </location>
</feature>
<dbReference type="Pfam" id="PF13240">
    <property type="entry name" value="Zn_Ribbon_1"/>
    <property type="match status" value="1"/>
</dbReference>
<feature type="transmembrane region" description="Helical" evidence="1">
    <location>
        <begin position="201"/>
        <end position="222"/>
    </location>
</feature>
<evidence type="ECO:0000313" key="4">
    <source>
        <dbReference type="Proteomes" id="UP000234384"/>
    </source>
</evidence>
<dbReference type="EMBL" id="PKHE01000031">
    <property type="protein sequence ID" value="PKY87313.1"/>
    <property type="molecule type" value="Genomic_DNA"/>
</dbReference>
<evidence type="ECO:0000256" key="1">
    <source>
        <dbReference type="SAM" id="Phobius"/>
    </source>
</evidence>
<organism evidence="3 4">
    <name type="scientific">Falseniella ignava</name>
    <dbReference type="NCBI Taxonomy" id="137730"/>
    <lineage>
        <taxon>Bacteria</taxon>
        <taxon>Bacillati</taxon>
        <taxon>Bacillota</taxon>
        <taxon>Bacilli</taxon>
        <taxon>Lactobacillales</taxon>
        <taxon>Aerococcaceae</taxon>
        <taxon>Falseniella</taxon>
    </lineage>
</organism>
<protein>
    <recommendedName>
        <fullName evidence="2">Zinc-ribbon domain-containing protein</fullName>
    </recommendedName>
</protein>
<gene>
    <name evidence="3" type="ORF">CYJ57_07600</name>
</gene>
<evidence type="ECO:0000259" key="2">
    <source>
        <dbReference type="Pfam" id="PF13240"/>
    </source>
</evidence>
<feature type="transmembrane region" description="Helical" evidence="1">
    <location>
        <begin position="270"/>
        <end position="289"/>
    </location>
</feature>
<accession>A0A2I1JVH2</accession>
<reference evidence="3 4" key="1">
    <citation type="submission" date="2017-12" db="EMBL/GenBank/DDBJ databases">
        <title>Phylogenetic diversity of female urinary microbiome.</title>
        <authorList>
            <person name="Thomas-White K."/>
            <person name="Wolfe A.J."/>
        </authorList>
    </citation>
    <scope>NUCLEOTIDE SEQUENCE [LARGE SCALE GENOMIC DNA]</scope>
    <source>
        <strain evidence="3 4">UMB0898</strain>
    </source>
</reference>
<sequence>MKTCIKCGKEIDDTAKFCTFCGHDQTVPVTQEERETADVETILNDEEVQEKEVEKQHQEASEALDKTVKAVKEGADSAMNTVKESTDSAVAAMKETTDSTIRTIRENEKVQKSWKEANNYFKYFVDKLVHAGPGHHQETSYYGHITFALLSLFTAILGTVAVNRLISSFTVIPAGQVHGGISFYDYVGLSSFAHSPFKMTLLLWVGLALMYFVTIGIAYLIIKYLFRVEVSYNRLTNEIAGYLHLVVAATVILIILTGLGLTGGIISMSVIFYGFVMFFVAVLTQMNHYREQSNNALFNPYLIILFAPLIFYIMYGLIINLIHFAIK</sequence>
<dbReference type="InterPro" id="IPR026870">
    <property type="entry name" value="Zinc_ribbon_dom"/>
</dbReference>
<comment type="caution">
    <text evidence="3">The sequence shown here is derived from an EMBL/GenBank/DDBJ whole genome shotgun (WGS) entry which is preliminary data.</text>
</comment>
<evidence type="ECO:0000313" key="3">
    <source>
        <dbReference type="EMBL" id="PKY87313.1"/>
    </source>
</evidence>
<name>A0A2I1JVH2_9LACT</name>
<dbReference type="OrthoDB" id="2291432at2"/>
<keyword evidence="1" id="KW-0472">Membrane</keyword>
<feature type="transmembrane region" description="Helical" evidence="1">
    <location>
        <begin position="301"/>
        <end position="326"/>
    </location>
</feature>
<keyword evidence="1" id="KW-1133">Transmembrane helix</keyword>
<feature type="transmembrane region" description="Helical" evidence="1">
    <location>
        <begin position="141"/>
        <end position="162"/>
    </location>
</feature>